<dbReference type="PANTHER" id="PTHR43143">
    <property type="entry name" value="METALLOPHOSPHOESTERASE, CALCINEURIN SUPERFAMILY"/>
    <property type="match status" value="1"/>
</dbReference>
<dbReference type="Pfam" id="PF00149">
    <property type="entry name" value="Metallophos"/>
    <property type="match status" value="1"/>
</dbReference>
<name>A0A6U2NGB2_9STRA</name>
<dbReference type="SUPFAM" id="SSF56300">
    <property type="entry name" value="Metallo-dependent phosphatases"/>
    <property type="match status" value="1"/>
</dbReference>
<dbReference type="InterPro" id="IPR051918">
    <property type="entry name" value="STPP_CPPED1"/>
</dbReference>
<dbReference type="InterPro" id="IPR004843">
    <property type="entry name" value="Calcineurin-like_PHP"/>
</dbReference>
<sequence length="509" mass="57706">MSATTAITMARANSAEADAAAIELWDLIHHTPRFSSSQKDRTLYHPLLVQPEPRQKDAITTTKTRKDDMESDYYCNQRGGENAVCKDVNTKSLPLGEQIKIAIANGVKSDGFDGSAVQMKDLHNNNASTTTPRNNVSPTSTLDPYAFIYNDSHAQPAGDGNPSKILMHRDDQLQPEVLVEDENTSDSICNRTGAGDMNEMNRRSVEHSFVVCADTQFGMRDLNESWEFELEISRRTVAKINQMRPLPAFVSVCGDLVDMEFSFYENKPKSPFSMDMCHEIQDKQNKDFQDAWGQLDDRVALVCLCGNHDVGNRPTRSSIQRFNRAFGDDYLSFWCNGTFNVVVNTNTFSNPDGAPELLDQQLEWLERELKHAKECGADQIFAFGHHPWFLYNEDEVKDDLVGVSPFPNEWGPPPSLDAGFPDHYFHIKRENRQLALNLFREYGVTASFCGHFHQNLVSKTKWGMHHIVTAPLSIYFESTGKPLQEEENGVGFRLIRVRQGHFEHEFVKL</sequence>
<evidence type="ECO:0000259" key="1">
    <source>
        <dbReference type="Pfam" id="PF00149"/>
    </source>
</evidence>
<gene>
    <name evidence="2" type="ORF">LDAN0321_LOCUS8077</name>
    <name evidence="3" type="ORF">LDAN0321_LOCUS8078</name>
</gene>
<dbReference type="InterPro" id="IPR029052">
    <property type="entry name" value="Metallo-depent_PP-like"/>
</dbReference>
<organism evidence="3">
    <name type="scientific">Leptocylindrus danicus</name>
    <dbReference type="NCBI Taxonomy" id="163516"/>
    <lineage>
        <taxon>Eukaryota</taxon>
        <taxon>Sar</taxon>
        <taxon>Stramenopiles</taxon>
        <taxon>Ochrophyta</taxon>
        <taxon>Bacillariophyta</taxon>
        <taxon>Coscinodiscophyceae</taxon>
        <taxon>Chaetocerotophycidae</taxon>
        <taxon>Leptocylindrales</taxon>
        <taxon>Leptocylindraceae</taxon>
        <taxon>Leptocylindrus</taxon>
    </lineage>
</organism>
<dbReference type="EMBL" id="HBGY01012662">
    <property type="protein sequence ID" value="CAD9573147.1"/>
    <property type="molecule type" value="Transcribed_RNA"/>
</dbReference>
<feature type="domain" description="Calcineurin-like phosphoesterase" evidence="1">
    <location>
        <begin position="208"/>
        <end position="454"/>
    </location>
</feature>
<dbReference type="Gene3D" id="3.60.21.10">
    <property type="match status" value="1"/>
</dbReference>
<reference evidence="3" key="1">
    <citation type="submission" date="2021-01" db="EMBL/GenBank/DDBJ databases">
        <authorList>
            <person name="Corre E."/>
            <person name="Pelletier E."/>
            <person name="Niang G."/>
            <person name="Scheremetjew M."/>
            <person name="Finn R."/>
            <person name="Kale V."/>
            <person name="Holt S."/>
            <person name="Cochrane G."/>
            <person name="Meng A."/>
            <person name="Brown T."/>
            <person name="Cohen L."/>
        </authorList>
    </citation>
    <scope>NUCLEOTIDE SEQUENCE</scope>
    <source>
        <strain evidence="3">B650</strain>
    </source>
</reference>
<protein>
    <recommendedName>
        <fullName evidence="1">Calcineurin-like phosphoesterase domain-containing protein</fullName>
    </recommendedName>
</protein>
<dbReference type="PANTHER" id="PTHR43143:SF1">
    <property type="entry name" value="SERINE_THREONINE-PROTEIN PHOSPHATASE CPPED1"/>
    <property type="match status" value="1"/>
</dbReference>
<evidence type="ECO:0000313" key="3">
    <source>
        <dbReference type="EMBL" id="CAD9573147.1"/>
    </source>
</evidence>
<dbReference type="GO" id="GO:0016787">
    <property type="term" value="F:hydrolase activity"/>
    <property type="evidence" value="ECO:0007669"/>
    <property type="project" value="InterPro"/>
</dbReference>
<accession>A0A6U2NGB2</accession>
<dbReference type="EMBL" id="HBGY01012661">
    <property type="protein sequence ID" value="CAD9573140.1"/>
    <property type="molecule type" value="Transcribed_RNA"/>
</dbReference>
<proteinExistence type="predicted"/>
<dbReference type="AlphaFoldDB" id="A0A6U2NGB2"/>
<evidence type="ECO:0000313" key="2">
    <source>
        <dbReference type="EMBL" id="CAD9573140.1"/>
    </source>
</evidence>